<dbReference type="InterPro" id="IPR050373">
    <property type="entry name" value="Fibrinogen_C-term_domain"/>
</dbReference>
<dbReference type="InterPro" id="IPR023796">
    <property type="entry name" value="Serpin_dom"/>
</dbReference>
<dbReference type="CDD" id="cd00087">
    <property type="entry name" value="FReD"/>
    <property type="match status" value="1"/>
</dbReference>
<dbReference type="SMART" id="SM00186">
    <property type="entry name" value="FBG"/>
    <property type="match status" value="1"/>
</dbReference>
<keyword evidence="1" id="KW-0646">Protease inhibitor</keyword>
<dbReference type="NCBIfam" id="NF040941">
    <property type="entry name" value="GGGWT_bact"/>
    <property type="match status" value="1"/>
</dbReference>
<gene>
    <name evidence="7" type="ORF">TNIN_430661</name>
</gene>
<reference evidence="7" key="1">
    <citation type="submission" date="2020-08" db="EMBL/GenBank/DDBJ databases">
        <title>Multicomponent nature underlies the extraordinary mechanical properties of spider dragline silk.</title>
        <authorList>
            <person name="Kono N."/>
            <person name="Nakamura H."/>
            <person name="Mori M."/>
            <person name="Yoshida Y."/>
            <person name="Ohtoshi R."/>
            <person name="Malay A.D."/>
            <person name="Moran D.A.P."/>
            <person name="Tomita M."/>
            <person name="Numata K."/>
            <person name="Arakawa K."/>
        </authorList>
    </citation>
    <scope>NUCLEOTIDE SEQUENCE</scope>
</reference>
<dbReference type="SUPFAM" id="SSF56496">
    <property type="entry name" value="Fibrinogen C-terminal domain-like"/>
    <property type="match status" value="1"/>
</dbReference>
<dbReference type="SUPFAM" id="SSF56574">
    <property type="entry name" value="Serpins"/>
    <property type="match status" value="1"/>
</dbReference>
<dbReference type="EMBL" id="BMAV01016532">
    <property type="protein sequence ID" value="GFY67360.1"/>
    <property type="molecule type" value="Genomic_DNA"/>
</dbReference>
<keyword evidence="2" id="KW-0106">Calcium</keyword>
<evidence type="ECO:0000256" key="5">
    <source>
        <dbReference type="ARBA" id="ARBA00053344"/>
    </source>
</evidence>
<dbReference type="GO" id="GO:0005615">
    <property type="term" value="C:extracellular space"/>
    <property type="evidence" value="ECO:0007669"/>
    <property type="project" value="TreeGrafter"/>
</dbReference>
<sequence>MIHIGVLNTLMTLGDLIFAEGNEKNLKKLASAHNEFALDSNSEFLELFPKNVFFSPLGIFSVLSMLYFGSGGNTAKACKNDASLERLVSETPERTFPFHYIMIRILSSILFLVLNICQAFGNESSICDQSERSKSYLDVAADMIIKAKKNFPVCPTISRNITSKPVDCEEVLRNGFDSSGVYTIWPRSRVIEDKSIEVFCDMETDGGGWTVLQRRGNFNRPKDFFFKDWANYKAGFGNIEEDFWLGNDKIFALSNQRLYSIRFDLKAVDGEKRYALYDSFYIDDENNQYTLHINEYSGNAGDSMTAQHNNQKFSTKDRENDNQKDQNCAQLYKGGWWYNTCHHANLNGLYLRGKHESFADGVEWYHWKVDFSNRKIGLNIIDNVKTYSTHNDIHLQWIPSHVDLYFNDLADELVKEGSNDPIDSSDLLTYNKIYSKVKTDNNRTWKTPPSLDWYQQNGPGAALELKGYRKLQTAITRLISGHTRGLTLVQGQKTFPVCLKCNFHQASS</sequence>
<dbReference type="AlphaFoldDB" id="A0A8X6Y760"/>
<dbReference type="PANTHER" id="PTHR19143">
    <property type="entry name" value="FIBRINOGEN/TENASCIN/ANGIOPOEITIN"/>
    <property type="match status" value="1"/>
</dbReference>
<dbReference type="GO" id="GO:0098609">
    <property type="term" value="P:cell-cell adhesion"/>
    <property type="evidence" value="ECO:0007669"/>
    <property type="project" value="UniProtKB-ARBA"/>
</dbReference>
<dbReference type="PROSITE" id="PS51406">
    <property type="entry name" value="FIBRINOGEN_C_2"/>
    <property type="match status" value="1"/>
</dbReference>
<dbReference type="GO" id="GO:0030246">
    <property type="term" value="F:carbohydrate binding"/>
    <property type="evidence" value="ECO:0007669"/>
    <property type="project" value="UniProtKB-ARBA"/>
</dbReference>
<comment type="function">
    <text evidence="5">Lectin involved in innate immunity. Agglutinates all types of human erythrocytes, Gram-positive and Gram-negative bacteria. Has a stronger agglutinating activity towards Gram-negative bacteria than towards Gram-positive bacteria. Specifically recognizes acetyl group-containing substances on agglutinated cells. The hemagglutinating activity was inhibited by EDTA, acetyl group-containing mono- and disaccharides, N-acetyl derivatives of amino acids, other acetyl group-containing substances, propionamide and benzamide. Enhances the antimicrobial activity of big defensin against Gram-positive bacteria but not against Gram-negative bacteria.</text>
</comment>
<dbReference type="InterPro" id="IPR002181">
    <property type="entry name" value="Fibrinogen_a/b/g_C_dom"/>
</dbReference>
<keyword evidence="3" id="KW-0722">Serine protease inhibitor</keyword>
<keyword evidence="8" id="KW-1185">Reference proteome</keyword>
<organism evidence="7 8">
    <name type="scientific">Trichonephila inaurata madagascariensis</name>
    <dbReference type="NCBI Taxonomy" id="2747483"/>
    <lineage>
        <taxon>Eukaryota</taxon>
        <taxon>Metazoa</taxon>
        <taxon>Ecdysozoa</taxon>
        <taxon>Arthropoda</taxon>
        <taxon>Chelicerata</taxon>
        <taxon>Arachnida</taxon>
        <taxon>Araneae</taxon>
        <taxon>Araneomorphae</taxon>
        <taxon>Entelegynae</taxon>
        <taxon>Araneoidea</taxon>
        <taxon>Nephilidae</taxon>
        <taxon>Trichonephila</taxon>
        <taxon>Trichonephila inaurata</taxon>
    </lineage>
</organism>
<dbReference type="GO" id="GO:0004867">
    <property type="term" value="F:serine-type endopeptidase inhibitor activity"/>
    <property type="evidence" value="ECO:0007669"/>
    <property type="project" value="UniProtKB-KW"/>
</dbReference>
<evidence type="ECO:0000256" key="2">
    <source>
        <dbReference type="ARBA" id="ARBA00022837"/>
    </source>
</evidence>
<dbReference type="Gene3D" id="3.30.497.10">
    <property type="entry name" value="Antithrombin, subunit I, domain 2"/>
    <property type="match status" value="1"/>
</dbReference>
<accession>A0A8X6Y760</accession>
<dbReference type="PROSITE" id="PS00514">
    <property type="entry name" value="FIBRINOGEN_C_1"/>
    <property type="match status" value="1"/>
</dbReference>
<evidence type="ECO:0000313" key="8">
    <source>
        <dbReference type="Proteomes" id="UP000886998"/>
    </source>
</evidence>
<name>A0A8X6Y760_9ARAC</name>
<evidence type="ECO:0000259" key="6">
    <source>
        <dbReference type="PROSITE" id="PS51406"/>
    </source>
</evidence>
<evidence type="ECO:0000313" key="7">
    <source>
        <dbReference type="EMBL" id="GFY67360.1"/>
    </source>
</evidence>
<feature type="domain" description="Fibrinogen C-terminal" evidence="6">
    <location>
        <begin position="159"/>
        <end position="384"/>
    </location>
</feature>
<proteinExistence type="predicted"/>
<dbReference type="InterPro" id="IPR020837">
    <property type="entry name" value="Fibrinogen_CS"/>
</dbReference>
<dbReference type="Pfam" id="PF00147">
    <property type="entry name" value="Fibrinogen_C"/>
    <property type="match status" value="1"/>
</dbReference>
<dbReference type="OrthoDB" id="6145874at2759"/>
<dbReference type="InterPro" id="IPR036186">
    <property type="entry name" value="Serpin_sf"/>
</dbReference>
<dbReference type="InterPro" id="IPR042178">
    <property type="entry name" value="Serpin_sf_1"/>
</dbReference>
<keyword evidence="4" id="KW-1015">Disulfide bond</keyword>
<dbReference type="InterPro" id="IPR036056">
    <property type="entry name" value="Fibrinogen-like_C"/>
</dbReference>
<dbReference type="InterPro" id="IPR014716">
    <property type="entry name" value="Fibrinogen_a/b/g_C_1"/>
</dbReference>
<evidence type="ECO:0000256" key="4">
    <source>
        <dbReference type="ARBA" id="ARBA00023157"/>
    </source>
</evidence>
<evidence type="ECO:0000256" key="1">
    <source>
        <dbReference type="ARBA" id="ARBA00022690"/>
    </source>
</evidence>
<dbReference type="Gene3D" id="3.90.215.10">
    <property type="entry name" value="Gamma Fibrinogen, chain A, domain 1"/>
    <property type="match status" value="1"/>
</dbReference>
<dbReference type="FunFam" id="3.90.215.10:FF:000001">
    <property type="entry name" value="Tenascin isoform 1"/>
    <property type="match status" value="1"/>
</dbReference>
<dbReference type="Proteomes" id="UP000886998">
    <property type="component" value="Unassembled WGS sequence"/>
</dbReference>
<dbReference type="PANTHER" id="PTHR19143:SF458">
    <property type="entry name" value="FIBRINOGEN C-TERMINAL DOMAIN-CONTAINING PROTEIN-RELATED"/>
    <property type="match status" value="1"/>
</dbReference>
<evidence type="ECO:0000256" key="3">
    <source>
        <dbReference type="ARBA" id="ARBA00022900"/>
    </source>
</evidence>
<comment type="caution">
    <text evidence="7">The sequence shown here is derived from an EMBL/GenBank/DDBJ whole genome shotgun (WGS) entry which is preliminary data.</text>
</comment>
<protein>
    <submittedName>
        <fullName evidence="7">Techylectin-5A</fullName>
    </submittedName>
</protein>
<dbReference type="Pfam" id="PF00079">
    <property type="entry name" value="Serpin"/>
    <property type="match status" value="1"/>
</dbReference>